<accession>A0A1E3PHW4</accession>
<dbReference type="Proteomes" id="UP000095009">
    <property type="component" value="Unassembled WGS sequence"/>
</dbReference>
<dbReference type="AlphaFoldDB" id="A0A1E3PHW4"/>
<dbReference type="SUPFAM" id="SSF48371">
    <property type="entry name" value="ARM repeat"/>
    <property type="match status" value="1"/>
</dbReference>
<evidence type="ECO:0000313" key="6">
    <source>
        <dbReference type="EMBL" id="ODQ64999.1"/>
    </source>
</evidence>
<keyword evidence="7" id="KW-1185">Reference proteome</keyword>
<name>A0A1E3PHW4_9ASCO</name>
<dbReference type="GO" id="GO:0034657">
    <property type="term" value="C:GID complex"/>
    <property type="evidence" value="ECO:0007669"/>
    <property type="project" value="TreeGrafter"/>
</dbReference>
<organism evidence="6 7">
    <name type="scientific">Nadsonia fulvescens var. elongata DSM 6958</name>
    <dbReference type="NCBI Taxonomy" id="857566"/>
    <lineage>
        <taxon>Eukaryota</taxon>
        <taxon>Fungi</taxon>
        <taxon>Dikarya</taxon>
        <taxon>Ascomycota</taxon>
        <taxon>Saccharomycotina</taxon>
        <taxon>Dipodascomycetes</taxon>
        <taxon>Dipodascales</taxon>
        <taxon>Dipodascales incertae sedis</taxon>
        <taxon>Nadsonia</taxon>
    </lineage>
</organism>
<dbReference type="OrthoDB" id="5559898at2759"/>
<proteinExistence type="predicted"/>
<dbReference type="PANTHER" id="PTHR15651:SF7">
    <property type="entry name" value="ARMADILLO REPEAT-CONTAINING PROTEIN 8"/>
    <property type="match status" value="1"/>
</dbReference>
<gene>
    <name evidence="6" type="ORF">NADFUDRAFT_51598</name>
</gene>
<dbReference type="STRING" id="857566.A0A1E3PHW4"/>
<dbReference type="InterPro" id="IPR038739">
    <property type="entry name" value="ARMC8/Vid28"/>
</dbReference>
<comment type="subcellular location">
    <subcellularLocation>
        <location evidence="2">Cytoplasm</location>
    </subcellularLocation>
    <subcellularLocation>
        <location evidence="1">Nucleus</location>
    </subcellularLocation>
</comment>
<dbReference type="InterPro" id="IPR000225">
    <property type="entry name" value="Armadillo"/>
</dbReference>
<sequence length="713" mass="79962">MSLDDGLKSSNVSVQYTALKKLKNSIIGYEDVKLELVLTDLIPDLLNILAVGTEELQVESCVILASFASGNREVVSALLKYPVIPAVVRLFQPTAPNLHLPCLRVLCTLAKTNREFSVITQDSKLICTLSDILNYSSTPTLVVSYACSLICSLAFSKSSIRVLGGLAEPLTWQLHHLMRQYNKSSLSHIPLSVALLALAHIIPSQGAHSLLASRHHTSKPTGTIKNSLNGELFIDELLNLLRSDNAEIRLAAASLLASLQYYTTVPAQRDRLCNPLLPTLIPLLDESQNSVELFRVLAILCRDDIRLATLAVECDVIEKAAQVVFKADFRRWSNANVVAEALLLLAAIGLHQDSFRSIIIDKGVLKLVIKIMNLKVDRYHLMLRSDIKKVKVAACQVLRALSRSVNILRTSLTDVDIIDSIIDLLRQTPNKKINIDGVNSLANHESIGKSVKISSDQHEDDDEELDIKTSIMAAVCNLILDFSPLHTPIFEKGMIDLIIEDTYSSYSPLRLNSIWALTHAIYNIEAEQKVNILHKIGVRHLFELCYDQDIEIQEQALGFIRNFLCHHSLLHYLVDEVGADELFKLIEAKIKISKKHSYINILTSSIFILVHIATDEDHCNLIMQHQTILQMLVPLIVHSDPEVRTACVWLIINLTWTEVHGNAFKMQSLKSRAQVLVDLGFRRYLEERSRDLTLDVRERTKTALFQIDELMSL</sequence>
<dbReference type="GO" id="GO:0005737">
    <property type="term" value="C:cytoplasm"/>
    <property type="evidence" value="ECO:0007669"/>
    <property type="project" value="UniProtKB-SubCell"/>
</dbReference>
<keyword evidence="5" id="KW-0539">Nucleus</keyword>
<keyword evidence="4" id="KW-0677">Repeat</keyword>
<dbReference type="SMART" id="SM00185">
    <property type="entry name" value="ARM"/>
    <property type="match status" value="4"/>
</dbReference>
<evidence type="ECO:0000256" key="4">
    <source>
        <dbReference type="ARBA" id="ARBA00022737"/>
    </source>
</evidence>
<dbReference type="PANTHER" id="PTHR15651">
    <property type="entry name" value="ARMADILLO REPEAT-CONTAINING PROTEIN 8"/>
    <property type="match status" value="1"/>
</dbReference>
<reference evidence="6 7" key="1">
    <citation type="journal article" date="2016" name="Proc. Natl. Acad. Sci. U.S.A.">
        <title>Comparative genomics of biotechnologically important yeasts.</title>
        <authorList>
            <person name="Riley R."/>
            <person name="Haridas S."/>
            <person name="Wolfe K.H."/>
            <person name="Lopes M.R."/>
            <person name="Hittinger C.T."/>
            <person name="Goeker M."/>
            <person name="Salamov A.A."/>
            <person name="Wisecaver J.H."/>
            <person name="Long T.M."/>
            <person name="Calvey C.H."/>
            <person name="Aerts A.L."/>
            <person name="Barry K.W."/>
            <person name="Choi C."/>
            <person name="Clum A."/>
            <person name="Coughlan A.Y."/>
            <person name="Deshpande S."/>
            <person name="Douglass A.P."/>
            <person name="Hanson S.J."/>
            <person name="Klenk H.-P."/>
            <person name="LaButti K.M."/>
            <person name="Lapidus A."/>
            <person name="Lindquist E.A."/>
            <person name="Lipzen A.M."/>
            <person name="Meier-Kolthoff J.P."/>
            <person name="Ohm R.A."/>
            <person name="Otillar R.P."/>
            <person name="Pangilinan J.L."/>
            <person name="Peng Y."/>
            <person name="Rokas A."/>
            <person name="Rosa C.A."/>
            <person name="Scheuner C."/>
            <person name="Sibirny A.A."/>
            <person name="Slot J.C."/>
            <person name="Stielow J.B."/>
            <person name="Sun H."/>
            <person name="Kurtzman C.P."/>
            <person name="Blackwell M."/>
            <person name="Grigoriev I.V."/>
            <person name="Jeffries T.W."/>
        </authorList>
    </citation>
    <scope>NUCLEOTIDE SEQUENCE [LARGE SCALE GENOMIC DNA]</scope>
    <source>
        <strain evidence="6 7">DSM 6958</strain>
    </source>
</reference>
<dbReference type="InterPro" id="IPR016024">
    <property type="entry name" value="ARM-type_fold"/>
</dbReference>
<dbReference type="GO" id="GO:0043161">
    <property type="term" value="P:proteasome-mediated ubiquitin-dependent protein catabolic process"/>
    <property type="evidence" value="ECO:0007669"/>
    <property type="project" value="TreeGrafter"/>
</dbReference>
<protein>
    <submittedName>
        <fullName evidence="6">ARM repeat-containing protein</fullName>
    </submittedName>
</protein>
<dbReference type="EMBL" id="KV454410">
    <property type="protein sequence ID" value="ODQ64999.1"/>
    <property type="molecule type" value="Genomic_DNA"/>
</dbReference>
<evidence type="ECO:0000256" key="2">
    <source>
        <dbReference type="ARBA" id="ARBA00004496"/>
    </source>
</evidence>
<dbReference type="InterPro" id="IPR011989">
    <property type="entry name" value="ARM-like"/>
</dbReference>
<dbReference type="GO" id="GO:0005634">
    <property type="term" value="C:nucleus"/>
    <property type="evidence" value="ECO:0007669"/>
    <property type="project" value="UniProtKB-SubCell"/>
</dbReference>
<evidence type="ECO:0000256" key="1">
    <source>
        <dbReference type="ARBA" id="ARBA00004123"/>
    </source>
</evidence>
<keyword evidence="3" id="KW-0963">Cytoplasm</keyword>
<evidence type="ECO:0000256" key="3">
    <source>
        <dbReference type="ARBA" id="ARBA00022490"/>
    </source>
</evidence>
<evidence type="ECO:0000313" key="7">
    <source>
        <dbReference type="Proteomes" id="UP000095009"/>
    </source>
</evidence>
<evidence type="ECO:0000256" key="5">
    <source>
        <dbReference type="ARBA" id="ARBA00023242"/>
    </source>
</evidence>
<dbReference type="Gene3D" id="1.25.10.10">
    <property type="entry name" value="Leucine-rich Repeat Variant"/>
    <property type="match status" value="3"/>
</dbReference>